<dbReference type="CDD" id="cd06170">
    <property type="entry name" value="LuxR_C_like"/>
    <property type="match status" value="1"/>
</dbReference>
<keyword evidence="9" id="KW-1185">Reference proteome</keyword>
<feature type="modified residue" description="4-aspartylphosphate" evidence="5">
    <location>
        <position position="69"/>
    </location>
</feature>
<dbReference type="EMBL" id="JACDXW010000001">
    <property type="protein sequence ID" value="MCB5362230.1"/>
    <property type="molecule type" value="Genomic_DNA"/>
</dbReference>
<organism evidence="8 9">
    <name type="scientific">Mesopusillimonas faecipullorum</name>
    <dbReference type="NCBI Taxonomy" id="2755040"/>
    <lineage>
        <taxon>Bacteria</taxon>
        <taxon>Pseudomonadati</taxon>
        <taxon>Pseudomonadota</taxon>
        <taxon>Betaproteobacteria</taxon>
        <taxon>Burkholderiales</taxon>
        <taxon>Alcaligenaceae</taxon>
        <taxon>Mesopusillimonas</taxon>
    </lineage>
</organism>
<dbReference type="PROSITE" id="PS50043">
    <property type="entry name" value="HTH_LUXR_2"/>
    <property type="match status" value="1"/>
</dbReference>
<dbReference type="SUPFAM" id="SSF52172">
    <property type="entry name" value="CheY-like"/>
    <property type="match status" value="1"/>
</dbReference>
<dbReference type="InterPro" id="IPR016032">
    <property type="entry name" value="Sig_transdc_resp-reg_C-effctor"/>
</dbReference>
<evidence type="ECO:0000313" key="8">
    <source>
        <dbReference type="EMBL" id="MCB5362230.1"/>
    </source>
</evidence>
<reference evidence="8 9" key="1">
    <citation type="submission" date="2020-07" db="EMBL/GenBank/DDBJ databases">
        <title>Pusillimonas sp. nov., isolated from poultry manure in Taiwan.</title>
        <authorList>
            <person name="Lin S.-Y."/>
            <person name="Tang Y.-S."/>
            <person name="Young C.-C."/>
        </authorList>
    </citation>
    <scope>NUCLEOTIDE SEQUENCE [LARGE SCALE GENOMIC DNA]</scope>
    <source>
        <strain evidence="8 9">CC-YST705</strain>
    </source>
</reference>
<dbReference type="PROSITE" id="PS00622">
    <property type="entry name" value="HTH_LUXR_1"/>
    <property type="match status" value="1"/>
</dbReference>
<dbReference type="InterPro" id="IPR011006">
    <property type="entry name" value="CheY-like_superfamily"/>
</dbReference>
<keyword evidence="3" id="KW-0238">DNA-binding</keyword>
<dbReference type="CDD" id="cd17535">
    <property type="entry name" value="REC_NarL-like"/>
    <property type="match status" value="1"/>
</dbReference>
<accession>A0ABS8C875</accession>
<dbReference type="SUPFAM" id="SSF46894">
    <property type="entry name" value="C-terminal effector domain of the bipartite response regulators"/>
    <property type="match status" value="1"/>
</dbReference>
<keyword evidence="4" id="KW-0804">Transcription</keyword>
<dbReference type="Proteomes" id="UP000776983">
    <property type="component" value="Unassembled WGS sequence"/>
</dbReference>
<dbReference type="PANTHER" id="PTHR43214">
    <property type="entry name" value="TWO-COMPONENT RESPONSE REGULATOR"/>
    <property type="match status" value="1"/>
</dbReference>
<dbReference type="SMART" id="SM00421">
    <property type="entry name" value="HTH_LUXR"/>
    <property type="match status" value="1"/>
</dbReference>
<proteinExistence type="predicted"/>
<feature type="domain" description="HTH luxR-type" evidence="6">
    <location>
        <begin position="178"/>
        <end position="243"/>
    </location>
</feature>
<dbReference type="SMART" id="SM00448">
    <property type="entry name" value="REC"/>
    <property type="match status" value="1"/>
</dbReference>
<dbReference type="Gene3D" id="3.40.50.2300">
    <property type="match status" value="1"/>
</dbReference>
<dbReference type="Pfam" id="PF00196">
    <property type="entry name" value="GerE"/>
    <property type="match status" value="1"/>
</dbReference>
<gene>
    <name evidence="8" type="ORF">H0484_00435</name>
</gene>
<dbReference type="PRINTS" id="PR00038">
    <property type="entry name" value="HTHLUXR"/>
</dbReference>
<evidence type="ECO:0000259" key="7">
    <source>
        <dbReference type="PROSITE" id="PS50110"/>
    </source>
</evidence>
<dbReference type="PANTHER" id="PTHR43214:SF41">
    <property type="entry name" value="NITRATE_NITRITE RESPONSE REGULATOR PROTEIN NARP"/>
    <property type="match status" value="1"/>
</dbReference>
<evidence type="ECO:0000256" key="3">
    <source>
        <dbReference type="ARBA" id="ARBA00023125"/>
    </source>
</evidence>
<comment type="caution">
    <text evidence="8">The sequence shown here is derived from an EMBL/GenBank/DDBJ whole genome shotgun (WGS) entry which is preliminary data.</text>
</comment>
<evidence type="ECO:0000256" key="5">
    <source>
        <dbReference type="PROSITE-ProRule" id="PRU00169"/>
    </source>
</evidence>
<dbReference type="InterPro" id="IPR000792">
    <property type="entry name" value="Tscrpt_reg_LuxR_C"/>
</dbReference>
<dbReference type="InterPro" id="IPR001789">
    <property type="entry name" value="Sig_transdc_resp-reg_receiver"/>
</dbReference>
<dbReference type="PROSITE" id="PS50110">
    <property type="entry name" value="RESPONSE_REGULATORY"/>
    <property type="match status" value="1"/>
</dbReference>
<evidence type="ECO:0000256" key="1">
    <source>
        <dbReference type="ARBA" id="ARBA00022553"/>
    </source>
</evidence>
<dbReference type="Pfam" id="PF00072">
    <property type="entry name" value="Response_reg"/>
    <property type="match status" value="1"/>
</dbReference>
<dbReference type="InterPro" id="IPR058245">
    <property type="entry name" value="NreC/VraR/RcsB-like_REC"/>
</dbReference>
<evidence type="ECO:0000313" key="9">
    <source>
        <dbReference type="Proteomes" id="UP000776983"/>
    </source>
</evidence>
<name>A0ABS8C875_9BURK</name>
<keyword evidence="1 5" id="KW-0597">Phosphoprotein</keyword>
<sequence length="249" mass="26669">MPSSAAVPSADSSPWRVWVLEDDTKTRNFFVRSLQSDRAFQVVRQVGTVRQALSDLSQAQEAPDVLLADLHLPDGSGLQVMAETLRRFPQCDCLVITVFADADSILESVQAGAVGYILKDVSATELVDAVRTVKAGGACMTPLVARRMLAAFQQGPGKVASPMPKPGSVQQDALAPPGVGSTLVLSPREQSVLSILARGFSYREIATVLDVSVYTVQTHIKSLYRKLAVSSRGEAVFEASRLGLLEIGK</sequence>
<keyword evidence="2" id="KW-0805">Transcription regulation</keyword>
<evidence type="ECO:0000256" key="4">
    <source>
        <dbReference type="ARBA" id="ARBA00023163"/>
    </source>
</evidence>
<feature type="domain" description="Response regulatory" evidence="7">
    <location>
        <begin position="16"/>
        <end position="134"/>
    </location>
</feature>
<evidence type="ECO:0000259" key="6">
    <source>
        <dbReference type="PROSITE" id="PS50043"/>
    </source>
</evidence>
<protein>
    <submittedName>
        <fullName evidence="8">Response regulator transcription factor</fullName>
    </submittedName>
</protein>
<evidence type="ECO:0000256" key="2">
    <source>
        <dbReference type="ARBA" id="ARBA00023015"/>
    </source>
</evidence>
<dbReference type="InterPro" id="IPR039420">
    <property type="entry name" value="WalR-like"/>
</dbReference>